<name>A0A166CK46_9EURY</name>
<dbReference type="EMBL" id="LWMT01000138">
    <property type="protein sequence ID" value="KZX14595.1"/>
    <property type="molecule type" value="Genomic_DNA"/>
</dbReference>
<dbReference type="InterPro" id="IPR027275">
    <property type="entry name" value="PRC-brl_dom"/>
</dbReference>
<dbReference type="OrthoDB" id="77776at2157"/>
<dbReference type="Pfam" id="PF05239">
    <property type="entry name" value="PRC"/>
    <property type="match status" value="1"/>
</dbReference>
<dbReference type="STRING" id="55758.MBFIL_08350"/>
<dbReference type="RefSeq" id="WP_066971807.1">
    <property type="nucleotide sequence ID" value="NZ_LWMT01000138.1"/>
</dbReference>
<dbReference type="SUPFAM" id="SSF50346">
    <property type="entry name" value="PRC-barrel domain"/>
    <property type="match status" value="1"/>
</dbReference>
<comment type="caution">
    <text evidence="2">The sequence shown here is derived from an EMBL/GenBank/DDBJ whole genome shotgun (WGS) entry which is preliminary data.</text>
</comment>
<feature type="domain" description="PRC-barrel" evidence="1">
    <location>
        <begin position="2"/>
        <end position="68"/>
    </location>
</feature>
<evidence type="ECO:0000313" key="3">
    <source>
        <dbReference type="Proteomes" id="UP000077066"/>
    </source>
</evidence>
<sequence length="73" mass="8280">MRIKHILGMQVVDRDARILGKVSDLDFDDEEGIINNIVISHKTGVISKDDIVINFNDIESIGDYILLKLNIKE</sequence>
<protein>
    <submittedName>
        <fullName evidence="2">PRC-barrel domain protein</fullName>
    </submittedName>
</protein>
<proteinExistence type="predicted"/>
<dbReference type="Gene3D" id="2.30.30.240">
    <property type="entry name" value="PRC-barrel domain"/>
    <property type="match status" value="1"/>
</dbReference>
<reference evidence="2 3" key="1">
    <citation type="submission" date="2016-04" db="EMBL/GenBank/DDBJ databases">
        <title>Genome sequence of Methanobrevibacter filiformis DSM 11501.</title>
        <authorList>
            <person name="Poehlein A."/>
            <person name="Seedorf H."/>
            <person name="Daniel R."/>
        </authorList>
    </citation>
    <scope>NUCLEOTIDE SEQUENCE [LARGE SCALE GENOMIC DNA]</scope>
    <source>
        <strain evidence="2 3">DSM 11501</strain>
    </source>
</reference>
<accession>A0A166CK46</accession>
<dbReference type="InterPro" id="IPR011033">
    <property type="entry name" value="PRC_barrel-like_sf"/>
</dbReference>
<keyword evidence="3" id="KW-1185">Reference proteome</keyword>
<dbReference type="Proteomes" id="UP000077066">
    <property type="component" value="Unassembled WGS sequence"/>
</dbReference>
<dbReference type="PATRIC" id="fig|55758.3.peg.939"/>
<organism evidence="2 3">
    <name type="scientific">Methanobrevibacter filiformis</name>
    <dbReference type="NCBI Taxonomy" id="55758"/>
    <lineage>
        <taxon>Archaea</taxon>
        <taxon>Methanobacteriati</taxon>
        <taxon>Methanobacteriota</taxon>
        <taxon>Methanomada group</taxon>
        <taxon>Methanobacteria</taxon>
        <taxon>Methanobacteriales</taxon>
        <taxon>Methanobacteriaceae</taxon>
        <taxon>Methanobrevibacter</taxon>
    </lineage>
</organism>
<evidence type="ECO:0000313" key="2">
    <source>
        <dbReference type="EMBL" id="KZX14595.1"/>
    </source>
</evidence>
<gene>
    <name evidence="2" type="ORF">MBFIL_08350</name>
</gene>
<dbReference type="AlphaFoldDB" id="A0A166CK46"/>
<evidence type="ECO:0000259" key="1">
    <source>
        <dbReference type="Pfam" id="PF05239"/>
    </source>
</evidence>